<keyword evidence="4 7" id="KW-0408">Iron</keyword>
<dbReference type="GO" id="GO:0141197">
    <property type="term" value="F:4-hydroxy-3-methylbut-2-enyl-diphosphate synthase activity (flavodoxin)"/>
    <property type="evidence" value="ECO:0007669"/>
    <property type="project" value="UniProtKB-EC"/>
</dbReference>
<comment type="similarity">
    <text evidence="7">Belongs to the IspG family.</text>
</comment>
<dbReference type="Pfam" id="PF04551">
    <property type="entry name" value="GcpE"/>
    <property type="match status" value="1"/>
</dbReference>
<dbReference type="InterPro" id="IPR004588">
    <property type="entry name" value="IspG_bac-typ"/>
</dbReference>
<dbReference type="CDD" id="cd00945">
    <property type="entry name" value="Aldolase_Class_I"/>
    <property type="match status" value="1"/>
</dbReference>
<evidence type="ECO:0000256" key="7">
    <source>
        <dbReference type="HAMAP-Rule" id="MF_00159"/>
    </source>
</evidence>
<evidence type="ECO:0000256" key="6">
    <source>
        <dbReference type="ARBA" id="ARBA00023229"/>
    </source>
</evidence>
<dbReference type="GO" id="GO:0005506">
    <property type="term" value="F:iron ion binding"/>
    <property type="evidence" value="ECO:0007669"/>
    <property type="project" value="InterPro"/>
</dbReference>
<keyword evidence="6 7" id="KW-0414">Isoprene biosynthesis</keyword>
<accession>A0AAU1ZX72</accession>
<dbReference type="HAMAP" id="MF_00159">
    <property type="entry name" value="IspG"/>
    <property type="match status" value="1"/>
</dbReference>
<dbReference type="AlphaFoldDB" id="A0AAU1ZX72"/>
<evidence type="ECO:0000256" key="1">
    <source>
        <dbReference type="ARBA" id="ARBA00022485"/>
    </source>
</evidence>
<dbReference type="NCBIfam" id="NF001540">
    <property type="entry name" value="PRK00366.1"/>
    <property type="match status" value="1"/>
</dbReference>
<dbReference type="InterPro" id="IPR058579">
    <property type="entry name" value="IspG_C"/>
</dbReference>
<feature type="binding site" evidence="7">
    <location>
        <position position="283"/>
    </location>
    <ligand>
        <name>[4Fe-4S] cluster</name>
        <dbReference type="ChEBI" id="CHEBI:49883"/>
    </ligand>
</feature>
<gene>
    <name evidence="7 10" type="primary">ispG</name>
    <name evidence="10" type="synonym">gcpE</name>
    <name evidence="10" type="ORF">OHA22_11270</name>
</gene>
<comment type="catalytic activity">
    <reaction evidence="7">
        <text>(2E)-4-hydroxy-3-methylbut-2-enyl diphosphate + oxidized [flavodoxin] + H2O + 2 H(+) = 2-C-methyl-D-erythritol 2,4-cyclic diphosphate + reduced [flavodoxin]</text>
        <dbReference type="Rhea" id="RHEA:43604"/>
        <dbReference type="Rhea" id="RHEA-COMP:10622"/>
        <dbReference type="Rhea" id="RHEA-COMP:10623"/>
        <dbReference type="ChEBI" id="CHEBI:15377"/>
        <dbReference type="ChEBI" id="CHEBI:15378"/>
        <dbReference type="ChEBI" id="CHEBI:57618"/>
        <dbReference type="ChEBI" id="CHEBI:58210"/>
        <dbReference type="ChEBI" id="CHEBI:58483"/>
        <dbReference type="ChEBI" id="CHEBI:128753"/>
        <dbReference type="EC" id="1.17.7.3"/>
    </reaction>
</comment>
<dbReference type="Gene3D" id="3.30.413.10">
    <property type="entry name" value="Sulfite Reductase Hemoprotein, domain 1"/>
    <property type="match status" value="1"/>
</dbReference>
<proteinExistence type="inferred from homology"/>
<evidence type="ECO:0000256" key="3">
    <source>
        <dbReference type="ARBA" id="ARBA00023002"/>
    </source>
</evidence>
<keyword evidence="3 7" id="KW-0560">Oxidoreductase</keyword>
<dbReference type="Pfam" id="PF26540">
    <property type="entry name" value="GcpE_C"/>
    <property type="match status" value="1"/>
</dbReference>
<feature type="domain" description="IspG TIM-barrel" evidence="8">
    <location>
        <begin position="21"/>
        <end position="261"/>
    </location>
</feature>
<dbReference type="PANTHER" id="PTHR30454">
    <property type="entry name" value="4-HYDROXY-3-METHYLBUT-2-EN-1-YL DIPHOSPHATE SYNTHASE"/>
    <property type="match status" value="1"/>
</dbReference>
<evidence type="ECO:0000259" key="9">
    <source>
        <dbReference type="Pfam" id="PF26540"/>
    </source>
</evidence>
<sequence length="385" mass="40604">MTAISLGMPSVPTKLAERRKSRQIQVGSVAVGGDAPVSVQSMTTTRTSDIGATLQQIAELTASGCQIVRVACPTQDDADALATIARKSQIPVIADIHFQPKYVFAAIEAGCAAVRVNPGNIKQFDDQVKEIARAAKDHGTPIRIGVNAGSLDRRLLQKYGKATPEALVESALWEASLFEEHDFRDIKISVKHNDPVVMVNAYRQLAAACDYPLHLGVTEAGPAFQGTIKSAVAFGALLSEGIGDTIRVSLSAPPVEEIKVGNQILESLNLRQRGLEIVSCPSCGRAQVDVYKLAEEVTAGLEGMEVPLRVAVMGCVVNGPGEAREADLGVASGNGKGQIFVKGEVIKTVPESKIVETLIEEAMKIAEQMEADGIASGEPSVSVAG</sequence>
<dbReference type="GO" id="GO:0046429">
    <property type="term" value="F:4-hydroxy-3-methylbut-2-en-1-yl diphosphate synthase activity (ferredoxin)"/>
    <property type="evidence" value="ECO:0007669"/>
    <property type="project" value="UniProtKB-UniRule"/>
</dbReference>
<dbReference type="EC" id="1.17.7.3" evidence="7"/>
<dbReference type="FunFam" id="3.30.413.10:FF:000001">
    <property type="entry name" value="4-hydroxy-3-methylbut-2-en-1-yl diphosphate synthase (flavodoxin)"/>
    <property type="match status" value="1"/>
</dbReference>
<evidence type="ECO:0000313" key="10">
    <source>
        <dbReference type="EMBL" id="WTT16071.1"/>
    </source>
</evidence>
<feature type="domain" description="IspG C-terminal" evidence="9">
    <location>
        <begin position="276"/>
        <end position="362"/>
    </location>
</feature>
<dbReference type="PANTHER" id="PTHR30454:SF0">
    <property type="entry name" value="4-HYDROXY-3-METHYLBUT-2-EN-1-YL DIPHOSPHATE SYNTHASE (FERREDOXIN), CHLOROPLASTIC"/>
    <property type="match status" value="1"/>
</dbReference>
<evidence type="ECO:0000256" key="5">
    <source>
        <dbReference type="ARBA" id="ARBA00023014"/>
    </source>
</evidence>
<name>A0AAU1ZX72_9ACTN</name>
<dbReference type="EMBL" id="CP108222">
    <property type="protein sequence ID" value="WTT16071.1"/>
    <property type="molecule type" value="Genomic_DNA"/>
</dbReference>
<dbReference type="InterPro" id="IPR016425">
    <property type="entry name" value="IspG_bac"/>
</dbReference>
<dbReference type="NCBIfam" id="TIGR00612">
    <property type="entry name" value="ispG_gcpE"/>
    <property type="match status" value="1"/>
</dbReference>
<feature type="binding site" evidence="7">
    <location>
        <position position="322"/>
    </location>
    <ligand>
        <name>[4Fe-4S] cluster</name>
        <dbReference type="ChEBI" id="CHEBI:49883"/>
    </ligand>
</feature>
<dbReference type="InterPro" id="IPR045854">
    <property type="entry name" value="NO2/SO3_Rdtase_4Fe4S_sf"/>
</dbReference>
<dbReference type="FunFam" id="3.20.20.20:FF:000003">
    <property type="entry name" value="4-hydroxy-3-methylbut-2-en-1-yl diphosphate synthase (flavodoxin)"/>
    <property type="match status" value="1"/>
</dbReference>
<dbReference type="InterPro" id="IPR058578">
    <property type="entry name" value="IspG_TIM"/>
</dbReference>
<dbReference type="PIRSF" id="PIRSF004640">
    <property type="entry name" value="IspG"/>
    <property type="match status" value="1"/>
</dbReference>
<dbReference type="SUPFAM" id="SSF56014">
    <property type="entry name" value="Nitrite and sulphite reductase 4Fe-4S domain-like"/>
    <property type="match status" value="1"/>
</dbReference>
<evidence type="ECO:0000256" key="4">
    <source>
        <dbReference type="ARBA" id="ARBA00023004"/>
    </source>
</evidence>
<keyword evidence="1 7" id="KW-0004">4Fe-4S</keyword>
<comment type="cofactor">
    <cofactor evidence="7">
        <name>[4Fe-4S] cluster</name>
        <dbReference type="ChEBI" id="CHEBI:49883"/>
    </cofactor>
    <text evidence="7">Binds 1 [4Fe-4S] cluster.</text>
</comment>
<keyword evidence="5 7" id="KW-0411">Iron-sulfur</keyword>
<dbReference type="GO" id="GO:0019288">
    <property type="term" value="P:isopentenyl diphosphate biosynthetic process, methylerythritol 4-phosphate pathway"/>
    <property type="evidence" value="ECO:0007669"/>
    <property type="project" value="UniProtKB-UniRule"/>
</dbReference>
<comment type="function">
    <text evidence="7">Converts 2C-methyl-D-erythritol 2,4-cyclodiphosphate (ME-2,4cPP) into 1-hydroxy-2-methyl-2-(E)-butenyl 4-diphosphate.</text>
</comment>
<dbReference type="GO" id="GO:0016114">
    <property type="term" value="P:terpenoid biosynthetic process"/>
    <property type="evidence" value="ECO:0007669"/>
    <property type="project" value="InterPro"/>
</dbReference>
<dbReference type="Gene3D" id="3.20.20.20">
    <property type="entry name" value="Dihydropteroate synthase-like"/>
    <property type="match status" value="1"/>
</dbReference>
<feature type="binding site" evidence="7">
    <location>
        <position position="280"/>
    </location>
    <ligand>
        <name>[4Fe-4S] cluster</name>
        <dbReference type="ChEBI" id="CHEBI:49883"/>
    </ligand>
</feature>
<dbReference type="GO" id="GO:0051539">
    <property type="term" value="F:4 iron, 4 sulfur cluster binding"/>
    <property type="evidence" value="ECO:0007669"/>
    <property type="project" value="UniProtKB-UniRule"/>
</dbReference>
<dbReference type="InterPro" id="IPR011005">
    <property type="entry name" value="Dihydropteroate_synth-like_sf"/>
</dbReference>
<keyword evidence="2 7" id="KW-0479">Metal-binding</keyword>
<evidence type="ECO:0000256" key="2">
    <source>
        <dbReference type="ARBA" id="ARBA00022723"/>
    </source>
</evidence>
<reference evidence="10" key="1">
    <citation type="submission" date="2022-10" db="EMBL/GenBank/DDBJ databases">
        <title>The complete genomes of actinobacterial strains from the NBC collection.</title>
        <authorList>
            <person name="Joergensen T.S."/>
            <person name="Alvarez Arevalo M."/>
            <person name="Sterndorff E.B."/>
            <person name="Faurdal D."/>
            <person name="Vuksanovic O."/>
            <person name="Mourched A.-S."/>
            <person name="Charusanti P."/>
            <person name="Shaw S."/>
            <person name="Blin K."/>
            <person name="Weber T."/>
        </authorList>
    </citation>
    <scope>NUCLEOTIDE SEQUENCE</scope>
    <source>
        <strain evidence="10">NBC_00093</strain>
    </source>
</reference>
<feature type="binding site" evidence="7">
    <location>
        <position position="315"/>
    </location>
    <ligand>
        <name>[4Fe-4S] cluster</name>
        <dbReference type="ChEBI" id="CHEBI:49883"/>
    </ligand>
</feature>
<protein>
    <recommendedName>
        <fullName evidence="7">4-hydroxy-3-methylbut-2-en-1-yl diphosphate synthase (flavodoxin)</fullName>
        <ecNumber evidence="7">1.17.7.3</ecNumber>
    </recommendedName>
    <alternativeName>
        <fullName evidence="7">1-hydroxy-2-methyl-2-(E)-butenyl 4-diphosphate synthase</fullName>
    </alternativeName>
</protein>
<evidence type="ECO:0000259" key="8">
    <source>
        <dbReference type="Pfam" id="PF04551"/>
    </source>
</evidence>
<comment type="pathway">
    <text evidence="7">Isoprenoid biosynthesis; isopentenyl diphosphate biosynthesis via DXP pathway; isopentenyl diphosphate from 1-deoxy-D-xylulose 5-phosphate: step 5/6.</text>
</comment>
<organism evidence="10">
    <name type="scientific">Streptomyces sp. NBC_00093</name>
    <dbReference type="NCBI Taxonomy" id="2975649"/>
    <lineage>
        <taxon>Bacteria</taxon>
        <taxon>Bacillati</taxon>
        <taxon>Actinomycetota</taxon>
        <taxon>Actinomycetes</taxon>
        <taxon>Kitasatosporales</taxon>
        <taxon>Streptomycetaceae</taxon>
        <taxon>Streptomyces</taxon>
    </lineage>
</organism>
<dbReference type="SUPFAM" id="SSF51717">
    <property type="entry name" value="Dihydropteroate synthetase-like"/>
    <property type="match status" value="1"/>
</dbReference>